<sequence>MATPLPWAPAIYLEIGLCVRLRELLVLLCVSSELNGLLRHYLYRHLNTDFPAKLIDSLAKNSALPPIVRSITFDEPDHNISMKQWEYVWPQLSNLDYFTISGGVPLPRRLLRLTTCRLTYFAANCAVLRSWVDFIAAQPEIDEMRFDREFLGPVPRPEQLPKLRAIKARPNDFAKFAEHFDLYHIWSYAGEGLAGDHLTFASLDRLSHSPSHLSTLRISCYDFLAIVGSVPHLVTQLRHLVLDEDLTWTEFTLGEHATGLLDSTWARVAASLNTNFKALKGILLVCGQTIQGRANRRYLRRSDGGAFARILHRNCRAPGLRVFRVYTVGGYAIWTGLGTAAARSFLLDYPTDDPWMIISPERYFGDEEYAYLF</sequence>
<reference evidence="2 3" key="1">
    <citation type="journal article" date="2024" name="J Genomics">
        <title>Draft genome sequencing and assembly of Favolaschia claudopus CIRM-BRFM 2984 isolated from oak limbs.</title>
        <authorList>
            <person name="Navarro D."/>
            <person name="Drula E."/>
            <person name="Chaduli D."/>
            <person name="Cazenave R."/>
            <person name="Ahrendt S."/>
            <person name="Wang J."/>
            <person name="Lipzen A."/>
            <person name="Daum C."/>
            <person name="Barry K."/>
            <person name="Grigoriev I.V."/>
            <person name="Favel A."/>
            <person name="Rosso M.N."/>
            <person name="Martin F."/>
        </authorList>
    </citation>
    <scope>NUCLEOTIDE SEQUENCE [LARGE SCALE GENOMIC DNA]</scope>
    <source>
        <strain evidence="2 3">CIRM-BRFM 2984</strain>
    </source>
</reference>
<gene>
    <name evidence="2" type="ORF">R3P38DRAFT_3148111</name>
</gene>
<dbReference type="Proteomes" id="UP001362999">
    <property type="component" value="Unassembled WGS sequence"/>
</dbReference>
<dbReference type="AlphaFoldDB" id="A0AAV9Z1Y3"/>
<protein>
    <recommendedName>
        <fullName evidence="4">F-box domain-containing protein</fullName>
    </recommendedName>
</protein>
<dbReference type="EMBL" id="JAWWNJ010000235">
    <property type="protein sequence ID" value="KAK6969030.1"/>
    <property type="molecule type" value="Genomic_DNA"/>
</dbReference>
<feature type="chain" id="PRO_5043519242" description="F-box domain-containing protein" evidence="1">
    <location>
        <begin position="19"/>
        <end position="373"/>
    </location>
</feature>
<evidence type="ECO:0008006" key="4">
    <source>
        <dbReference type="Google" id="ProtNLM"/>
    </source>
</evidence>
<proteinExistence type="predicted"/>
<comment type="caution">
    <text evidence="2">The sequence shown here is derived from an EMBL/GenBank/DDBJ whole genome shotgun (WGS) entry which is preliminary data.</text>
</comment>
<name>A0AAV9Z1Y3_9AGAR</name>
<evidence type="ECO:0000313" key="3">
    <source>
        <dbReference type="Proteomes" id="UP001362999"/>
    </source>
</evidence>
<keyword evidence="3" id="KW-1185">Reference proteome</keyword>
<organism evidence="2 3">
    <name type="scientific">Favolaschia claudopus</name>
    <dbReference type="NCBI Taxonomy" id="2862362"/>
    <lineage>
        <taxon>Eukaryota</taxon>
        <taxon>Fungi</taxon>
        <taxon>Dikarya</taxon>
        <taxon>Basidiomycota</taxon>
        <taxon>Agaricomycotina</taxon>
        <taxon>Agaricomycetes</taxon>
        <taxon>Agaricomycetidae</taxon>
        <taxon>Agaricales</taxon>
        <taxon>Marasmiineae</taxon>
        <taxon>Mycenaceae</taxon>
        <taxon>Favolaschia</taxon>
    </lineage>
</organism>
<keyword evidence="1" id="KW-0732">Signal</keyword>
<evidence type="ECO:0000313" key="2">
    <source>
        <dbReference type="EMBL" id="KAK6969030.1"/>
    </source>
</evidence>
<evidence type="ECO:0000256" key="1">
    <source>
        <dbReference type="SAM" id="SignalP"/>
    </source>
</evidence>
<feature type="signal peptide" evidence="1">
    <location>
        <begin position="1"/>
        <end position="18"/>
    </location>
</feature>
<accession>A0AAV9Z1Y3</accession>